<protein>
    <submittedName>
        <fullName evidence="1">DUF1697 domain-containing protein</fullName>
    </submittedName>
</protein>
<dbReference type="Gene3D" id="3.30.70.1280">
    <property type="entry name" value="SP0830-like domains"/>
    <property type="match status" value="1"/>
</dbReference>
<sequence>MDSNGNANIYVALLRGINVGGHKKVPMAELRLLLTELGHGSARTLLASGNAVFTAPAADPGELTAALEKAIAERFGFPVDCLVLTRDELRATAARCPFPADTIDPARLLVLFLDRPPADTPFAALDPVALAPDEFRLGEREIFAHFPDGMGRSKLGDALAAAPRGCKATGRNWRTVTKLLELAG</sequence>
<gene>
    <name evidence="1" type="ORF">RM590_15970</name>
</gene>
<evidence type="ECO:0000313" key="1">
    <source>
        <dbReference type="EMBL" id="MDT0344104.1"/>
    </source>
</evidence>
<dbReference type="PIRSF" id="PIRSF008502">
    <property type="entry name" value="UCP008502"/>
    <property type="match status" value="1"/>
</dbReference>
<reference evidence="2" key="1">
    <citation type="submission" date="2023-07" db="EMBL/GenBank/DDBJ databases">
        <title>30 novel species of actinomycetes from the DSMZ collection.</title>
        <authorList>
            <person name="Nouioui I."/>
        </authorList>
    </citation>
    <scope>NUCLEOTIDE SEQUENCE [LARGE SCALE GENOMIC DNA]</scope>
    <source>
        <strain evidence="2">DSM 44938</strain>
    </source>
</reference>
<evidence type="ECO:0000313" key="2">
    <source>
        <dbReference type="Proteomes" id="UP001183246"/>
    </source>
</evidence>
<organism evidence="1 2">
    <name type="scientific">Streptomyces litchfieldiae</name>
    <dbReference type="NCBI Taxonomy" id="3075543"/>
    <lineage>
        <taxon>Bacteria</taxon>
        <taxon>Bacillati</taxon>
        <taxon>Actinomycetota</taxon>
        <taxon>Actinomycetes</taxon>
        <taxon>Kitasatosporales</taxon>
        <taxon>Streptomycetaceae</taxon>
        <taxon>Streptomyces</taxon>
    </lineage>
</organism>
<dbReference type="PANTHER" id="PTHR36439">
    <property type="entry name" value="BLL4334 PROTEIN"/>
    <property type="match status" value="1"/>
</dbReference>
<dbReference type="Pfam" id="PF08002">
    <property type="entry name" value="DUF1697"/>
    <property type="match status" value="1"/>
</dbReference>
<comment type="caution">
    <text evidence="1">The sequence shown here is derived from an EMBL/GenBank/DDBJ whole genome shotgun (WGS) entry which is preliminary data.</text>
</comment>
<dbReference type="SUPFAM" id="SSF160379">
    <property type="entry name" value="SP0830-like"/>
    <property type="match status" value="1"/>
</dbReference>
<keyword evidence="2" id="KW-1185">Reference proteome</keyword>
<dbReference type="EMBL" id="JAVREL010000008">
    <property type="protein sequence ID" value="MDT0344104.1"/>
    <property type="molecule type" value="Genomic_DNA"/>
</dbReference>
<dbReference type="Proteomes" id="UP001183246">
    <property type="component" value="Unassembled WGS sequence"/>
</dbReference>
<proteinExistence type="predicted"/>
<dbReference type="RefSeq" id="WP_311705233.1">
    <property type="nucleotide sequence ID" value="NZ_JAVREL010000008.1"/>
</dbReference>
<dbReference type="PANTHER" id="PTHR36439:SF1">
    <property type="entry name" value="DUF1697 DOMAIN-CONTAINING PROTEIN"/>
    <property type="match status" value="1"/>
</dbReference>
<accession>A0ABU2MR50</accession>
<name>A0ABU2MR50_9ACTN</name>
<dbReference type="InterPro" id="IPR012545">
    <property type="entry name" value="DUF1697"/>
</dbReference>